<evidence type="ECO:0000256" key="6">
    <source>
        <dbReference type="SAM" id="MobiDB-lite"/>
    </source>
</evidence>
<evidence type="ECO:0000313" key="9">
    <source>
        <dbReference type="Proteomes" id="UP001396334"/>
    </source>
</evidence>
<accession>A0ABR2S128</accession>
<keyword evidence="3 7" id="KW-0812">Transmembrane</keyword>
<name>A0ABR2S128_9ROSI</name>
<evidence type="ECO:0000256" key="1">
    <source>
        <dbReference type="ARBA" id="ARBA00004141"/>
    </source>
</evidence>
<dbReference type="PANTHER" id="PTHR21355:SF14">
    <property type="entry name" value="LMBR1 INTEGRAL MEMBRANE-LIKE PROTEIN"/>
    <property type="match status" value="1"/>
</dbReference>
<keyword evidence="5 7" id="KW-0472">Membrane</keyword>
<dbReference type="PANTHER" id="PTHR21355">
    <property type="entry name" value="G-PROTEIN COUPLED RECEPTOR-ASSOCIATED PROTEIN LMBRD2"/>
    <property type="match status" value="1"/>
</dbReference>
<keyword evidence="4 7" id="KW-1133">Transmembrane helix</keyword>
<organism evidence="8 9">
    <name type="scientific">Hibiscus sabdariffa</name>
    <name type="common">roselle</name>
    <dbReference type="NCBI Taxonomy" id="183260"/>
    <lineage>
        <taxon>Eukaryota</taxon>
        <taxon>Viridiplantae</taxon>
        <taxon>Streptophyta</taxon>
        <taxon>Embryophyta</taxon>
        <taxon>Tracheophyta</taxon>
        <taxon>Spermatophyta</taxon>
        <taxon>Magnoliopsida</taxon>
        <taxon>eudicotyledons</taxon>
        <taxon>Gunneridae</taxon>
        <taxon>Pentapetalae</taxon>
        <taxon>rosids</taxon>
        <taxon>malvids</taxon>
        <taxon>Malvales</taxon>
        <taxon>Malvaceae</taxon>
        <taxon>Malvoideae</taxon>
        <taxon>Hibiscus</taxon>
    </lineage>
</organism>
<evidence type="ECO:0000256" key="5">
    <source>
        <dbReference type="ARBA" id="ARBA00023136"/>
    </source>
</evidence>
<feature type="compositionally biased region" description="Basic and acidic residues" evidence="6">
    <location>
        <begin position="174"/>
        <end position="185"/>
    </location>
</feature>
<comment type="similarity">
    <text evidence="2">Belongs to the LIMR family.</text>
</comment>
<evidence type="ECO:0000256" key="3">
    <source>
        <dbReference type="ARBA" id="ARBA00022692"/>
    </source>
</evidence>
<comment type="subcellular location">
    <subcellularLocation>
        <location evidence="1">Membrane</location>
        <topology evidence="1">Multi-pass membrane protein</topology>
    </subcellularLocation>
</comment>
<reference evidence="8 9" key="1">
    <citation type="journal article" date="2024" name="G3 (Bethesda)">
        <title>Genome assembly of Hibiscus sabdariffa L. provides insights into metabolisms of medicinal natural products.</title>
        <authorList>
            <person name="Kim T."/>
        </authorList>
    </citation>
    <scope>NUCLEOTIDE SEQUENCE [LARGE SCALE GENOMIC DNA]</scope>
    <source>
        <strain evidence="8">TK-2024</strain>
        <tissue evidence="8">Old leaves</tissue>
    </source>
</reference>
<sequence>MSAAILLAEATILPHGVDLSLFSILINSVGKKELVGQRMGNIDDVVPFFGKGFNKIYPLIMVVYTLLLVINFFGRVIKYFGNWKVFKFQNEVDGTDGFNPSGLIILQKERSMLEQGHEVGEHVILLARNFSSGSIGNEPDSKTTVYKDKSVAVSIENSAVELAKMGEYRPLKEELKHETSREANTKKSSGIRVQQKKQESNSNSTENESTSIMVDDGDSESVRTSLLGALASK</sequence>
<dbReference type="Proteomes" id="UP001396334">
    <property type="component" value="Unassembled WGS sequence"/>
</dbReference>
<feature type="region of interest" description="Disordered" evidence="6">
    <location>
        <begin position="174"/>
        <end position="233"/>
    </location>
</feature>
<evidence type="ECO:0000256" key="7">
    <source>
        <dbReference type="SAM" id="Phobius"/>
    </source>
</evidence>
<gene>
    <name evidence="8" type="ORF">V6N11_033957</name>
</gene>
<proteinExistence type="inferred from homology"/>
<protein>
    <submittedName>
        <fullName evidence="8">Uncharacterized protein</fullName>
    </submittedName>
</protein>
<feature type="compositionally biased region" description="Low complexity" evidence="6">
    <location>
        <begin position="200"/>
        <end position="211"/>
    </location>
</feature>
<keyword evidence="9" id="KW-1185">Reference proteome</keyword>
<evidence type="ECO:0000313" key="8">
    <source>
        <dbReference type="EMBL" id="KAK9018912.1"/>
    </source>
</evidence>
<dbReference type="EMBL" id="JBBPBN010000018">
    <property type="protein sequence ID" value="KAK9018912.1"/>
    <property type="molecule type" value="Genomic_DNA"/>
</dbReference>
<dbReference type="InterPro" id="IPR051584">
    <property type="entry name" value="GPCR-associated_LMBR1"/>
</dbReference>
<feature type="transmembrane region" description="Helical" evidence="7">
    <location>
        <begin position="56"/>
        <end position="77"/>
    </location>
</feature>
<evidence type="ECO:0000256" key="4">
    <source>
        <dbReference type="ARBA" id="ARBA00022989"/>
    </source>
</evidence>
<comment type="caution">
    <text evidence="8">The sequence shown here is derived from an EMBL/GenBank/DDBJ whole genome shotgun (WGS) entry which is preliminary data.</text>
</comment>
<evidence type="ECO:0000256" key="2">
    <source>
        <dbReference type="ARBA" id="ARBA00010487"/>
    </source>
</evidence>